<comment type="similarity">
    <text evidence="3">Belongs to the SmpB family.</text>
</comment>
<dbReference type="OrthoDB" id="9805462at2"/>
<evidence type="ECO:0000313" key="4">
    <source>
        <dbReference type="EMBL" id="AUG58474.1"/>
    </source>
</evidence>
<dbReference type="EMBL" id="NEMB01000003">
    <property type="protein sequence ID" value="PQQ66325.1"/>
    <property type="molecule type" value="Genomic_DNA"/>
</dbReference>
<evidence type="ECO:0000256" key="3">
    <source>
        <dbReference type="HAMAP-Rule" id="MF_00023"/>
    </source>
</evidence>
<dbReference type="EMBL" id="CP025197">
    <property type="protein sequence ID" value="AUG58474.1"/>
    <property type="molecule type" value="Genomic_DNA"/>
</dbReference>
<dbReference type="SUPFAM" id="SSF74982">
    <property type="entry name" value="Small protein B (SmpB)"/>
    <property type="match status" value="1"/>
</dbReference>
<dbReference type="CDD" id="cd09294">
    <property type="entry name" value="SmpB"/>
    <property type="match status" value="1"/>
</dbReference>
<dbReference type="PANTHER" id="PTHR30308:SF2">
    <property type="entry name" value="SSRA-BINDING PROTEIN"/>
    <property type="match status" value="1"/>
</dbReference>
<dbReference type="GO" id="GO:0005829">
    <property type="term" value="C:cytosol"/>
    <property type="evidence" value="ECO:0007669"/>
    <property type="project" value="TreeGrafter"/>
</dbReference>
<dbReference type="PROSITE" id="PS01317">
    <property type="entry name" value="SSRP"/>
    <property type="match status" value="1"/>
</dbReference>
<dbReference type="InterPro" id="IPR020081">
    <property type="entry name" value="SsrA-bd_prot_CS"/>
</dbReference>
<name>A0A2K9EE95_9FIRM</name>
<dbReference type="GO" id="GO:0003723">
    <property type="term" value="F:RNA binding"/>
    <property type="evidence" value="ECO:0007669"/>
    <property type="project" value="UniProtKB-UniRule"/>
</dbReference>
<protein>
    <recommendedName>
        <fullName evidence="3">SsrA-binding protein</fullName>
    </recommendedName>
    <alternativeName>
        <fullName evidence="3">Small protein B</fullName>
    </alternativeName>
</protein>
<accession>A0A2K9EE95</accession>
<keyword evidence="1 3" id="KW-0963">Cytoplasm</keyword>
<evidence type="ECO:0000256" key="1">
    <source>
        <dbReference type="ARBA" id="ARBA00022490"/>
    </source>
</evidence>
<evidence type="ECO:0000313" key="6">
    <source>
        <dbReference type="Proteomes" id="UP000233534"/>
    </source>
</evidence>
<dbReference type="Gene3D" id="2.40.280.10">
    <property type="match status" value="1"/>
</dbReference>
<dbReference type="Proteomes" id="UP000239720">
    <property type="component" value="Unassembled WGS sequence"/>
</dbReference>
<comment type="subcellular location">
    <subcellularLocation>
        <location evidence="3">Cytoplasm</location>
    </subcellularLocation>
    <text evidence="3">The tmRNA-SmpB complex associates with stalled 70S ribosomes.</text>
</comment>
<dbReference type="Pfam" id="PF01668">
    <property type="entry name" value="SmpB"/>
    <property type="match status" value="1"/>
</dbReference>
<dbReference type="PANTHER" id="PTHR30308">
    <property type="entry name" value="TMRNA-BINDING COMPONENT OF TRANS-TRANSLATION TAGGING COMPLEX"/>
    <property type="match status" value="1"/>
</dbReference>
<evidence type="ECO:0000313" key="5">
    <source>
        <dbReference type="EMBL" id="PQQ66325.1"/>
    </source>
</evidence>
<dbReference type="InterPro" id="IPR000037">
    <property type="entry name" value="SsrA-bd_prot"/>
</dbReference>
<reference evidence="5 7" key="2">
    <citation type="journal article" date="2018" name="Syst. Appl. Microbiol.">
        <title>Characterization and high-quality draft genome sequence of Herbivorax saccincola A7, an anaerobic, alkaliphilic, thermophilic, cellulolytic, and xylanolytic bacterium.</title>
        <authorList>
            <person name="Aikawa S."/>
            <person name="Baramee S."/>
            <person name="Sermsathanaswadi J."/>
            <person name="Thianheng P."/>
            <person name="Tachaapaikoon C."/>
            <person name="Shikata A."/>
            <person name="Waeonukul R."/>
            <person name="Pason P."/>
            <person name="Ratanakhanokchai K."/>
            <person name="Kosugi A."/>
        </authorList>
    </citation>
    <scope>NUCLEOTIDE SEQUENCE [LARGE SCALE GENOMIC DNA]</scope>
    <source>
        <strain evidence="5 7">A7</strain>
    </source>
</reference>
<dbReference type="RefSeq" id="WP_101302981.1">
    <property type="nucleotide sequence ID" value="NZ_CP025197.1"/>
</dbReference>
<organism evidence="4 6">
    <name type="scientific">Acetivibrio saccincola</name>
    <dbReference type="NCBI Taxonomy" id="1677857"/>
    <lineage>
        <taxon>Bacteria</taxon>
        <taxon>Bacillati</taxon>
        <taxon>Bacillota</taxon>
        <taxon>Clostridia</taxon>
        <taxon>Eubacteriales</taxon>
        <taxon>Oscillospiraceae</taxon>
        <taxon>Acetivibrio</taxon>
    </lineage>
</organism>
<dbReference type="NCBIfam" id="NF003843">
    <property type="entry name" value="PRK05422.1"/>
    <property type="match status" value="1"/>
</dbReference>
<reference evidence="4 6" key="1">
    <citation type="submission" date="2017-12" db="EMBL/GenBank/DDBJ databases">
        <title>Complete genome sequence of Herbivorax saccincola GGR1, a novel Cellulosome-producing hydrolytic bacterium in a thermophilic biogas plant, established by Illumina and Nanopore MinION sequencing.</title>
        <authorList>
            <person name="Pechtl A."/>
            <person name="Ruckert C."/>
            <person name="Koeck D.E."/>
            <person name="Maus I."/>
            <person name="Winkler A."/>
            <person name="Kalinowski J."/>
            <person name="Puhler A."/>
            <person name="Schwarz W.W."/>
            <person name="Zverlov V.V."/>
            <person name="Schluter A."/>
            <person name="Liebl W."/>
        </authorList>
    </citation>
    <scope>NUCLEOTIDE SEQUENCE [LARGE SCALE GENOMIC DNA]</scope>
    <source>
        <strain evidence="4">GGR1</strain>
        <strain evidence="6">SR1</strain>
    </source>
</reference>
<dbReference type="AlphaFoldDB" id="A0A2K9EE95"/>
<dbReference type="GO" id="GO:0070930">
    <property type="term" value="P:trans-translation-dependent protein tagging"/>
    <property type="evidence" value="ECO:0007669"/>
    <property type="project" value="TreeGrafter"/>
</dbReference>
<comment type="function">
    <text evidence="3">Required for rescue of stalled ribosomes mediated by trans-translation. Binds to transfer-messenger RNA (tmRNA), required for stable association of tmRNA with ribosomes. tmRNA and SmpB together mimic tRNA shape, replacing the anticodon stem-loop with SmpB. tmRNA is encoded by the ssrA gene; the 2 termini fold to resemble tRNA(Ala) and it encodes a 'tag peptide', a short internal open reading frame. During trans-translation Ala-aminoacylated tmRNA acts like a tRNA, entering the A-site of stalled ribosomes, displacing the stalled mRNA. The ribosome then switches to translate the ORF on the tmRNA; the nascent peptide is terminated with the 'tag peptide' encoded by the tmRNA and targeted for degradation. The ribosome is freed to recommence translation, which seems to be the essential function of trans-translation.</text>
</comment>
<gene>
    <name evidence="3 4" type="primary">smpB</name>
    <name evidence="5" type="ORF">B9R14_05880</name>
    <name evidence="4" type="ORF">HVS_13010</name>
</gene>
<dbReference type="Proteomes" id="UP000233534">
    <property type="component" value="Chromosome"/>
</dbReference>
<evidence type="ECO:0000256" key="2">
    <source>
        <dbReference type="ARBA" id="ARBA00022884"/>
    </source>
</evidence>
<proteinExistence type="inferred from homology"/>
<dbReference type="HAMAP" id="MF_00023">
    <property type="entry name" value="SmpB"/>
    <property type="match status" value="1"/>
</dbReference>
<dbReference type="KEGG" id="hsc:HVS_13010"/>
<dbReference type="NCBIfam" id="TIGR00086">
    <property type="entry name" value="smpB"/>
    <property type="match status" value="1"/>
</dbReference>
<sequence length="153" mass="17627">MAKEAKKVVAQNKSARRDYFVEDVLEAGIVLAGTEVKSIRAGKVNLKDSYAIIKNGEVFIQGMHISPYEQGNIYNKDPLRTRKLLLHKHEIRRLIGYIQQKGMSLVPLEVYFKRGKVKIALGIGKGKKLHDKREDIARRDAQRQIERRLKENF</sequence>
<keyword evidence="2 3" id="KW-0694">RNA-binding</keyword>
<dbReference type="InterPro" id="IPR023620">
    <property type="entry name" value="SmpB"/>
</dbReference>
<dbReference type="GO" id="GO:0070929">
    <property type="term" value="P:trans-translation"/>
    <property type="evidence" value="ECO:0007669"/>
    <property type="project" value="UniProtKB-UniRule"/>
</dbReference>
<evidence type="ECO:0000313" key="7">
    <source>
        <dbReference type="Proteomes" id="UP000239720"/>
    </source>
</evidence>
<keyword evidence="6" id="KW-1185">Reference proteome</keyword>